<keyword evidence="3" id="KW-0863">Zinc-finger</keyword>
<dbReference type="AlphaFoldDB" id="A0A815TLB4"/>
<sequence length="755" mass="87088">MVHEIILTPLTDSTNKRQSINNNNITDKPTQINSLSSGATTYDSDSDGESVRIREVAHENSNNNNKTNFRFKENFFSDTTNSTKPSNSSAVWQYAVRDDNPNYSICCLCPDNKRISTHNGSTTTLRKHLILKHNKADLVLSHIKRQRKKTLLNPIKKQELHSMFVNCIIRDGRTFNDLEKAGMKKVLQLLIPDYEPPNRYVVARQLKQLDVFHHKQLIEQLTSVDNISLTMDLWSNRQMRCFLVITGHYFIGNKFDLQSTVLSFCTFNKQHTGVEISRTLQDKLKELNISQKVVAVTCDGGKNMIRAIDDLDLNVKRVWCIAHRLHLTITNGFGLWIVKKQTDEEKLIEENDNTNDQEDEEDVSYIEEFENNNEMDITGGLELDDESMDTNRAAEEEEELISDAVDDEITDSWTEDVNESDIDIGYAQEIIVCLMRKCRGLTSMIKRSTIITMFFDKERKAQNIKRNLCRDVKSRWNSSYSMIDSFLCLREPIEKLFDYKHQLHLQPKQLTKLSSFELSSNDWMTLSHLNLVLRPFFHATKAMSGRRYPSMGIAFYLLTRLKYFLQHHDKKEGLIVKHFKQLLMEKFSYYFENNDQQMSLLKVYAYFDPAGFVTLSDVEKRSVEQTIKIMATDETFPSTEATTTSQPSFLTMITNNTTNKSSLSEKPNISAIDLFNDAIGDATYEGSAPNKNKKASIVDDIYNYRNCVTRFNLKHKPDVSSSIKFWQTFGLQFTILGKIAQKMLITPSTSKRHSI</sequence>
<feature type="compositionally biased region" description="Polar residues" evidence="6">
    <location>
        <begin position="10"/>
        <end position="43"/>
    </location>
</feature>
<organism evidence="7 8">
    <name type="scientific">Adineta steineri</name>
    <dbReference type="NCBI Taxonomy" id="433720"/>
    <lineage>
        <taxon>Eukaryota</taxon>
        <taxon>Metazoa</taxon>
        <taxon>Spiralia</taxon>
        <taxon>Gnathifera</taxon>
        <taxon>Rotifera</taxon>
        <taxon>Eurotatoria</taxon>
        <taxon>Bdelloidea</taxon>
        <taxon>Adinetida</taxon>
        <taxon>Adinetidae</taxon>
        <taxon>Adineta</taxon>
    </lineage>
</organism>
<dbReference type="GO" id="GO:0008270">
    <property type="term" value="F:zinc ion binding"/>
    <property type="evidence" value="ECO:0007669"/>
    <property type="project" value="UniProtKB-KW"/>
</dbReference>
<keyword evidence="5" id="KW-0539">Nucleus</keyword>
<keyword evidence="4" id="KW-0862">Zinc</keyword>
<gene>
    <name evidence="7" type="ORF">JYZ213_LOCUS43986</name>
</gene>
<dbReference type="PANTHER" id="PTHR46481:SF10">
    <property type="entry name" value="ZINC FINGER BED DOMAIN-CONTAINING PROTEIN 39"/>
    <property type="match status" value="1"/>
</dbReference>
<feature type="region of interest" description="Disordered" evidence="6">
    <location>
        <begin position="1"/>
        <end position="48"/>
    </location>
</feature>
<evidence type="ECO:0000256" key="6">
    <source>
        <dbReference type="SAM" id="MobiDB-lite"/>
    </source>
</evidence>
<evidence type="ECO:0000313" key="8">
    <source>
        <dbReference type="Proteomes" id="UP000663845"/>
    </source>
</evidence>
<accession>A0A815TLB4</accession>
<evidence type="ECO:0008006" key="9">
    <source>
        <dbReference type="Google" id="ProtNLM"/>
    </source>
</evidence>
<dbReference type="PANTHER" id="PTHR46481">
    <property type="entry name" value="ZINC FINGER BED DOMAIN-CONTAINING PROTEIN 4"/>
    <property type="match status" value="1"/>
</dbReference>
<evidence type="ECO:0000313" key="7">
    <source>
        <dbReference type="EMBL" id="CAF1510158.1"/>
    </source>
</evidence>
<evidence type="ECO:0000256" key="3">
    <source>
        <dbReference type="ARBA" id="ARBA00022771"/>
    </source>
</evidence>
<protein>
    <recommendedName>
        <fullName evidence="9">BED-type domain-containing protein</fullName>
    </recommendedName>
</protein>
<reference evidence="7" key="1">
    <citation type="submission" date="2021-02" db="EMBL/GenBank/DDBJ databases">
        <authorList>
            <person name="Nowell W R."/>
        </authorList>
    </citation>
    <scope>NUCLEOTIDE SEQUENCE</scope>
</reference>
<dbReference type="EMBL" id="CAJNOG010002565">
    <property type="protein sequence ID" value="CAF1510158.1"/>
    <property type="molecule type" value="Genomic_DNA"/>
</dbReference>
<evidence type="ECO:0000256" key="1">
    <source>
        <dbReference type="ARBA" id="ARBA00004123"/>
    </source>
</evidence>
<dbReference type="SUPFAM" id="SSF53098">
    <property type="entry name" value="Ribonuclease H-like"/>
    <property type="match status" value="1"/>
</dbReference>
<dbReference type="GO" id="GO:0005634">
    <property type="term" value="C:nucleus"/>
    <property type="evidence" value="ECO:0007669"/>
    <property type="project" value="UniProtKB-SubCell"/>
</dbReference>
<name>A0A815TLB4_9BILA</name>
<dbReference type="InterPro" id="IPR012337">
    <property type="entry name" value="RNaseH-like_sf"/>
</dbReference>
<comment type="subcellular location">
    <subcellularLocation>
        <location evidence="1">Nucleus</location>
    </subcellularLocation>
</comment>
<dbReference type="InterPro" id="IPR052035">
    <property type="entry name" value="ZnF_BED_domain_contain"/>
</dbReference>
<comment type="caution">
    <text evidence="7">The sequence shown here is derived from an EMBL/GenBank/DDBJ whole genome shotgun (WGS) entry which is preliminary data.</text>
</comment>
<dbReference type="SMART" id="SM00614">
    <property type="entry name" value="ZnF_BED"/>
    <property type="match status" value="1"/>
</dbReference>
<evidence type="ECO:0000256" key="4">
    <source>
        <dbReference type="ARBA" id="ARBA00022833"/>
    </source>
</evidence>
<proteinExistence type="predicted"/>
<evidence type="ECO:0000256" key="2">
    <source>
        <dbReference type="ARBA" id="ARBA00022723"/>
    </source>
</evidence>
<evidence type="ECO:0000256" key="5">
    <source>
        <dbReference type="ARBA" id="ARBA00023242"/>
    </source>
</evidence>
<keyword evidence="2" id="KW-0479">Metal-binding</keyword>
<dbReference type="Proteomes" id="UP000663845">
    <property type="component" value="Unassembled WGS sequence"/>
</dbReference>